<sequence>MSPGLKRAETDSTISVLSPPTINANQTRDGVLGGTGYPGTQVSLRGLGADRVASVSSTGNWEVTFDQASVPARAYSLTATQTGPTPDWPAGSTSRPTSSTVSISWAAPTPQTPQAPAITAPAAGARVTGSPVQVSGTGVDGATVSVFADNGSGSCTATVAGGRWSCAVPVAGEGTITFYASQALDPSRPSQPGTLSVALALGGSGADEDDDAEEEPEPSATPAPEPDEGASPAPIPGIDADDGEDGGDRQPIGPIERSLGTGWGIPTGFGFMLPDARSVLDPIRWVTAIALAIAFVLFVALPLRLLFAALQRRFHLPRLHLTGRNQNVPAEAADDGPPLQPRTLAAVTLAGSAAVIAIAWGVDAQPSSLRLLVGIGIGLVLLNLLAVALPAWIGRRRLGLSIEARTLPFLVLVGAVLALISRGFDLDPPIITGVIGTFAFVAGESRSRRVAVNLGQFGTIFLVSIAAWWAHALIGPGLGAERILLREVLATMVLAGVGSLVVLALPVRGLPGRLVYDWSRPVWIGTAGTSVVLAALMLLGDLGTTHFPALLLGILAACFGGLCVLVWAWFRFAHEYVLRGHAVTSRG</sequence>
<feature type="transmembrane region" description="Helical" evidence="2">
    <location>
        <begin position="404"/>
        <end position="420"/>
    </location>
</feature>
<feature type="compositionally biased region" description="Polar residues" evidence="1">
    <location>
        <begin position="11"/>
        <end position="28"/>
    </location>
</feature>
<feature type="transmembrane region" description="Helical" evidence="2">
    <location>
        <begin position="344"/>
        <end position="362"/>
    </location>
</feature>
<keyword evidence="2" id="KW-0812">Transmembrane</keyword>
<comment type="caution">
    <text evidence="3">The sequence shown here is derived from an EMBL/GenBank/DDBJ whole genome shotgun (WGS) entry which is preliminary data.</text>
</comment>
<feature type="compositionally biased region" description="Acidic residues" evidence="1">
    <location>
        <begin position="206"/>
        <end position="217"/>
    </location>
</feature>
<feature type="transmembrane region" description="Helical" evidence="2">
    <location>
        <begin position="426"/>
        <end position="443"/>
    </location>
</feature>
<dbReference type="GO" id="GO:0005975">
    <property type="term" value="P:carbohydrate metabolic process"/>
    <property type="evidence" value="ECO:0007669"/>
    <property type="project" value="UniProtKB-ARBA"/>
</dbReference>
<feature type="transmembrane region" description="Helical" evidence="2">
    <location>
        <begin position="489"/>
        <end position="510"/>
    </location>
</feature>
<gene>
    <name evidence="3" type="ORF">GCM10025874_15090</name>
</gene>
<keyword evidence="4" id="KW-1185">Reference proteome</keyword>
<dbReference type="InterPro" id="IPR013783">
    <property type="entry name" value="Ig-like_fold"/>
</dbReference>
<evidence type="ECO:0000313" key="3">
    <source>
        <dbReference type="EMBL" id="GMA28256.1"/>
    </source>
</evidence>
<feature type="region of interest" description="Disordered" evidence="1">
    <location>
        <begin position="79"/>
        <end position="101"/>
    </location>
</feature>
<accession>A0AA37UI53</accession>
<feature type="compositionally biased region" description="Basic and acidic residues" evidence="1">
    <location>
        <begin position="1"/>
        <end position="10"/>
    </location>
</feature>
<organism evidence="3 4">
    <name type="scientific">Arenivirga flava</name>
    <dbReference type="NCBI Taxonomy" id="1930060"/>
    <lineage>
        <taxon>Bacteria</taxon>
        <taxon>Bacillati</taxon>
        <taxon>Actinomycetota</taxon>
        <taxon>Actinomycetes</taxon>
        <taxon>Micrococcales</taxon>
        <taxon>Microbacteriaceae</taxon>
        <taxon>Arenivirga</taxon>
    </lineage>
</organism>
<evidence type="ECO:0000313" key="4">
    <source>
        <dbReference type="Proteomes" id="UP001157160"/>
    </source>
</evidence>
<dbReference type="AlphaFoldDB" id="A0AA37UI53"/>
<feature type="compositionally biased region" description="Polar residues" evidence="1">
    <location>
        <begin position="91"/>
        <end position="101"/>
    </location>
</feature>
<evidence type="ECO:0000256" key="2">
    <source>
        <dbReference type="SAM" id="Phobius"/>
    </source>
</evidence>
<evidence type="ECO:0000256" key="1">
    <source>
        <dbReference type="SAM" id="MobiDB-lite"/>
    </source>
</evidence>
<protein>
    <recommendedName>
        <fullName evidence="5">Bacterial Ig-like domain-containing protein</fullName>
    </recommendedName>
</protein>
<feature type="transmembrane region" description="Helical" evidence="2">
    <location>
        <begin position="450"/>
        <end position="469"/>
    </location>
</feature>
<dbReference type="Proteomes" id="UP001157160">
    <property type="component" value="Unassembled WGS sequence"/>
</dbReference>
<feature type="transmembrane region" description="Helical" evidence="2">
    <location>
        <begin position="368"/>
        <end position="392"/>
    </location>
</feature>
<dbReference type="EMBL" id="BSUL01000001">
    <property type="protein sequence ID" value="GMA28256.1"/>
    <property type="molecule type" value="Genomic_DNA"/>
</dbReference>
<dbReference type="Gene3D" id="2.60.40.10">
    <property type="entry name" value="Immunoglobulins"/>
    <property type="match status" value="1"/>
</dbReference>
<feature type="region of interest" description="Disordered" evidence="1">
    <location>
        <begin position="186"/>
        <end position="260"/>
    </location>
</feature>
<keyword evidence="2" id="KW-0472">Membrane</keyword>
<feature type="transmembrane region" description="Helical" evidence="2">
    <location>
        <begin position="546"/>
        <end position="570"/>
    </location>
</feature>
<evidence type="ECO:0008006" key="5">
    <source>
        <dbReference type="Google" id="ProtNLM"/>
    </source>
</evidence>
<keyword evidence="2" id="KW-1133">Transmembrane helix</keyword>
<reference evidence="3 4" key="1">
    <citation type="journal article" date="2014" name="Int. J. Syst. Evol. Microbiol.">
        <title>Complete genome sequence of Corynebacterium casei LMG S-19264T (=DSM 44701T), isolated from a smear-ripened cheese.</title>
        <authorList>
            <consortium name="US DOE Joint Genome Institute (JGI-PGF)"/>
            <person name="Walter F."/>
            <person name="Albersmeier A."/>
            <person name="Kalinowski J."/>
            <person name="Ruckert C."/>
        </authorList>
    </citation>
    <scope>NUCLEOTIDE SEQUENCE [LARGE SCALE GENOMIC DNA]</scope>
    <source>
        <strain evidence="3 4">NBRC 112289</strain>
    </source>
</reference>
<feature type="region of interest" description="Disordered" evidence="1">
    <location>
        <begin position="1"/>
        <end position="30"/>
    </location>
</feature>
<feature type="transmembrane region" description="Helical" evidence="2">
    <location>
        <begin position="522"/>
        <end position="540"/>
    </location>
</feature>
<name>A0AA37UI53_9MICO</name>
<proteinExistence type="predicted"/>
<feature type="transmembrane region" description="Helical" evidence="2">
    <location>
        <begin position="285"/>
        <end position="310"/>
    </location>
</feature>